<name>A0A9P1G464_9DINO</name>
<reference evidence="2" key="1">
    <citation type="submission" date="2022-10" db="EMBL/GenBank/DDBJ databases">
        <authorList>
            <person name="Chen Y."/>
            <person name="Dougan E. K."/>
            <person name="Chan C."/>
            <person name="Rhodes N."/>
            <person name="Thang M."/>
        </authorList>
    </citation>
    <scope>NUCLEOTIDE SEQUENCE</scope>
</reference>
<organism evidence="2">
    <name type="scientific">Cladocopium goreaui</name>
    <dbReference type="NCBI Taxonomy" id="2562237"/>
    <lineage>
        <taxon>Eukaryota</taxon>
        <taxon>Sar</taxon>
        <taxon>Alveolata</taxon>
        <taxon>Dinophyceae</taxon>
        <taxon>Suessiales</taxon>
        <taxon>Symbiodiniaceae</taxon>
        <taxon>Cladocopium</taxon>
    </lineage>
</organism>
<feature type="compositionally biased region" description="Basic and acidic residues" evidence="1">
    <location>
        <begin position="380"/>
        <end position="389"/>
    </location>
</feature>
<feature type="region of interest" description="Disordered" evidence="1">
    <location>
        <begin position="350"/>
        <end position="393"/>
    </location>
</feature>
<dbReference type="EMBL" id="CAMXCT030002624">
    <property type="protein sequence ID" value="CAL4786705.1"/>
    <property type="molecule type" value="Genomic_DNA"/>
</dbReference>
<gene>
    <name evidence="2" type="ORF">C1SCF055_LOCUS25593</name>
</gene>
<comment type="caution">
    <text evidence="2">The sequence shown here is derived from an EMBL/GenBank/DDBJ whole genome shotgun (WGS) entry which is preliminary data.</text>
</comment>
<feature type="compositionally biased region" description="Polar residues" evidence="1">
    <location>
        <begin position="367"/>
        <end position="379"/>
    </location>
</feature>
<feature type="compositionally biased region" description="Basic and acidic residues" evidence="1">
    <location>
        <begin position="35"/>
        <end position="46"/>
    </location>
</feature>
<feature type="compositionally biased region" description="Basic and acidic residues" evidence="1">
    <location>
        <begin position="97"/>
        <end position="109"/>
    </location>
</feature>
<dbReference type="EMBL" id="CAMXCT020002624">
    <property type="protein sequence ID" value="CAL1152768.1"/>
    <property type="molecule type" value="Genomic_DNA"/>
</dbReference>
<feature type="region of interest" description="Disordered" evidence="1">
    <location>
        <begin position="259"/>
        <end position="327"/>
    </location>
</feature>
<dbReference type="Proteomes" id="UP001152797">
    <property type="component" value="Unassembled WGS sequence"/>
</dbReference>
<proteinExistence type="predicted"/>
<dbReference type="Gene3D" id="1.20.5.2050">
    <property type="match status" value="1"/>
</dbReference>
<keyword evidence="4" id="KW-1185">Reference proteome</keyword>
<dbReference type="OrthoDB" id="427764at2759"/>
<accession>A0A9P1G464</accession>
<feature type="compositionally biased region" description="Basic and acidic residues" evidence="1">
    <location>
        <begin position="167"/>
        <end position="177"/>
    </location>
</feature>
<evidence type="ECO:0000313" key="3">
    <source>
        <dbReference type="EMBL" id="CAL4786705.1"/>
    </source>
</evidence>
<reference evidence="3 4" key="2">
    <citation type="submission" date="2024-05" db="EMBL/GenBank/DDBJ databases">
        <authorList>
            <person name="Chen Y."/>
            <person name="Shah S."/>
            <person name="Dougan E. K."/>
            <person name="Thang M."/>
            <person name="Chan C."/>
        </authorList>
    </citation>
    <scope>NUCLEOTIDE SEQUENCE [LARGE SCALE GENOMIC DNA]</scope>
</reference>
<dbReference type="EMBL" id="CAMXCT010002624">
    <property type="protein sequence ID" value="CAI3999393.1"/>
    <property type="molecule type" value="Genomic_DNA"/>
</dbReference>
<evidence type="ECO:0000256" key="1">
    <source>
        <dbReference type="SAM" id="MobiDB-lite"/>
    </source>
</evidence>
<feature type="region of interest" description="Disordered" evidence="1">
    <location>
        <begin position="829"/>
        <end position="854"/>
    </location>
</feature>
<feature type="compositionally biased region" description="Basic and acidic residues" evidence="1">
    <location>
        <begin position="300"/>
        <end position="316"/>
    </location>
</feature>
<sequence>MESLYASCAAEPQLSTSGDVKLPAQIEEPSLATREGADGLKDKTGRGAEQQANLESPQKGGKATDDLWLQVKTEIKEEIEDDMRSSSFDCELPLQDVRVKDENAEEQHQNPKNSGYEVATEEMVPEQSMIPARSQATAEPESKPAKRRRLTRRDVQKTMHTEGLNSAKKELPDAVKVKTERCAEQQVKLESPQKRMEMDDFQLRVKTEIKEEIEDEMRSSSFDCELPLQDVRVKDENAEEQHQNLTSCGYEVATEMVPEQSVTAAKSQVAAETEPKPAKRRRLTRRDLQQTLQTDGLSSAKKEIPDGVKVKTEKCAEQQANLDSPQKRRMEMDDLWLRVREEIRKQSGVILAASSPAAGNAMRPSEQDSGSSEAQASCQRHQEPSEHSTQDTAQVVGQEDFAAEESSLDAFALQAAAWAKQCLAFRSSKTWSPTRPCCPANLFLGSAIGTPSPPPPDAPACVLRLSGHGLQCLQRFYDKHSLCKTPLESEVEASGPCLQTMPPKPPSDCDLQMQDYKVRGLDCMKMWPWMRDLPTSVWAGHGWAFDESGLRRLSSSGGSNAMQGVEVFESVGLAAEEVKPSDEKIEEEAPIAVAAAENPLPTCGEQQPYVFTRNNVAKQSGVPNVTWHNTMQSWCVQFFERDAKGQKTRRTTRNFAVKNFMGPGISEAQADAAALEAAKAFRAELVEKGILTEPKQKDPNFTSEVPGVKWNKNCKKWEVLMHPSGGKGIYGGVFTEKAAAEAKALLLMEKAGLQRQVKPVATLSELPVFHPKVPYRGVSWEQRSQQWYSACLVAGAKRNFYIRPKDHSEAELERSFQVAVAWKKKQEKEKEKAVKSRVKSRVKSKAKPGKKQRK</sequence>
<dbReference type="AlphaFoldDB" id="A0A9P1G464"/>
<protein>
    <submittedName>
        <fullName evidence="3">AP2/ERF domain-containing protein</fullName>
    </submittedName>
</protein>
<feature type="compositionally biased region" description="Basic residues" evidence="1">
    <location>
        <begin position="835"/>
        <end position="854"/>
    </location>
</feature>
<evidence type="ECO:0000313" key="4">
    <source>
        <dbReference type="Proteomes" id="UP001152797"/>
    </source>
</evidence>
<feature type="region of interest" description="Disordered" evidence="1">
    <location>
        <begin position="94"/>
        <end position="177"/>
    </location>
</feature>
<evidence type="ECO:0000313" key="2">
    <source>
        <dbReference type="EMBL" id="CAI3999393.1"/>
    </source>
</evidence>
<feature type="region of interest" description="Disordered" evidence="1">
    <location>
        <begin position="1"/>
        <end position="66"/>
    </location>
</feature>